<evidence type="ECO:0000313" key="2">
    <source>
        <dbReference type="Proteomes" id="UP000243002"/>
    </source>
</evidence>
<protein>
    <submittedName>
        <fullName evidence="1">DUF1499 domain-containing protein</fullName>
    </submittedName>
</protein>
<dbReference type="Proteomes" id="UP000243002">
    <property type="component" value="Unassembled WGS sequence"/>
</dbReference>
<reference evidence="1 2" key="1">
    <citation type="journal article" date="2018" name="Environ. Microbiol.">
        <title>Ecological and genomic features of two widespread freshwater picocyanobacteria.</title>
        <authorList>
            <person name="Cabello-Yeves P.J."/>
            <person name="Picazo A."/>
            <person name="Camacho A."/>
            <person name="Callieri C."/>
            <person name="Rosselli R."/>
            <person name="Roda-Garcia J.J."/>
            <person name="Coutinho F.H."/>
            <person name="Rodriguez-Valera F."/>
        </authorList>
    </citation>
    <scope>NUCLEOTIDE SEQUENCE [LARGE SCALE GENOMIC DNA]</scope>
    <source>
        <strain evidence="1 2">Tous</strain>
    </source>
</reference>
<dbReference type="OrthoDB" id="9793534at2"/>
<organism evidence="1 2">
    <name type="scientific">Cyanobium usitatum str. Tous</name>
    <dbReference type="NCBI Taxonomy" id="2116684"/>
    <lineage>
        <taxon>Bacteria</taxon>
        <taxon>Bacillati</taxon>
        <taxon>Cyanobacteriota</taxon>
        <taxon>Cyanophyceae</taxon>
        <taxon>Synechococcales</taxon>
        <taxon>Prochlorococcaceae</taxon>
        <taxon>Cyanobium</taxon>
    </lineage>
</organism>
<evidence type="ECO:0000313" key="1">
    <source>
        <dbReference type="EMBL" id="PSJ06964.1"/>
    </source>
</evidence>
<dbReference type="AlphaFoldDB" id="A0A2P7N0G3"/>
<dbReference type="Pfam" id="PF07386">
    <property type="entry name" value="DUF1499"/>
    <property type="match status" value="1"/>
</dbReference>
<dbReference type="RefSeq" id="WP_106501938.1">
    <property type="nucleotide sequence ID" value="NZ_PXXO01000002.1"/>
</dbReference>
<name>A0A2P7N0G3_9CYAN</name>
<sequence>MIYLLQHLAVLLSLALFHIVGPVPIDLGVHDGALAPCATPAHCARADWPIQQRSGDTPQSALESLIPVIEAMGGTKVVERAEGYLHATATSSLFGFVDDLELYADTEHAILQARSVSRLGDSDLGVNSKRLEILRKALIPAPSA</sequence>
<comment type="caution">
    <text evidence="1">The sequence shown here is derived from an EMBL/GenBank/DDBJ whole genome shotgun (WGS) entry which is preliminary data.</text>
</comment>
<gene>
    <name evidence="1" type="ORF">C7K55_03150</name>
</gene>
<proteinExistence type="predicted"/>
<accession>A0A2P7N0G3</accession>
<dbReference type="EMBL" id="PXXO01000002">
    <property type="protein sequence ID" value="PSJ06964.1"/>
    <property type="molecule type" value="Genomic_DNA"/>
</dbReference>
<dbReference type="PANTHER" id="PTHR34801:SF6">
    <property type="entry name" value="SLL1620 PROTEIN"/>
    <property type="match status" value="1"/>
</dbReference>
<dbReference type="PIRSF" id="PIRSF026426">
    <property type="entry name" value="DUF1499"/>
    <property type="match status" value="1"/>
</dbReference>
<dbReference type="InterPro" id="IPR010865">
    <property type="entry name" value="DUF1499"/>
</dbReference>
<keyword evidence="2" id="KW-1185">Reference proteome</keyword>
<dbReference type="PANTHER" id="PTHR34801">
    <property type="entry name" value="EXPRESSED PROTEIN"/>
    <property type="match status" value="1"/>
</dbReference>